<dbReference type="Gene3D" id="3.10.120.10">
    <property type="entry name" value="Cytochrome b5-like heme/steroid binding domain"/>
    <property type="match status" value="1"/>
</dbReference>
<evidence type="ECO:0000313" key="12">
    <source>
        <dbReference type="RefSeq" id="XP_033343630.1"/>
    </source>
</evidence>
<feature type="region of interest" description="Disordered" evidence="9">
    <location>
        <begin position="81"/>
        <end position="102"/>
    </location>
</feature>
<sequence length="128" mass="14170">MSKQYTRSEVASLNCKDKTLIIIHDNVYDVTTFLNEHPGGEEVLLDHGGKDASEDFDDVGHSKDALDLMKTYKVGELVEAEKNGSTPKQTWPSGYSKDGQDKQNQGISPMLWVGGLVVVMAIAYFVYL</sequence>
<gene>
    <name evidence="12" type="primary">LOC117230358</name>
</gene>
<evidence type="ECO:0000259" key="10">
    <source>
        <dbReference type="PROSITE" id="PS50255"/>
    </source>
</evidence>
<evidence type="ECO:0000256" key="4">
    <source>
        <dbReference type="ARBA" id="ARBA00022723"/>
    </source>
</evidence>
<dbReference type="InterPro" id="IPR018506">
    <property type="entry name" value="Cyt_B5_heme-BS"/>
</dbReference>
<accession>A0A6J3JU52</accession>
<dbReference type="Pfam" id="PF00173">
    <property type="entry name" value="Cyt-b5"/>
    <property type="match status" value="1"/>
</dbReference>
<keyword evidence="3 8" id="KW-0812">Transmembrane</keyword>
<dbReference type="InterPro" id="IPR036400">
    <property type="entry name" value="Cyt_B5-like_heme/steroid_sf"/>
</dbReference>
<dbReference type="InterPro" id="IPR001199">
    <property type="entry name" value="Cyt_B5-like_heme/steroid-bd"/>
</dbReference>
<dbReference type="PANTHER" id="PTHR19359:SF14">
    <property type="entry name" value="CYTOCHROME B5 A"/>
    <property type="match status" value="1"/>
</dbReference>
<dbReference type="KEGG" id="bvk:117230358"/>
<evidence type="ECO:0000256" key="1">
    <source>
        <dbReference type="ARBA" id="ARBA00004370"/>
    </source>
</evidence>
<feature type="domain" description="Cytochrome b5 heme-binding" evidence="10">
    <location>
        <begin position="2"/>
        <end position="78"/>
    </location>
</feature>
<evidence type="ECO:0000256" key="2">
    <source>
        <dbReference type="ARBA" id="ARBA00022617"/>
    </source>
</evidence>
<dbReference type="RefSeq" id="XP_033343630.1">
    <property type="nucleotide sequence ID" value="XM_033487739.1"/>
</dbReference>
<dbReference type="FunFam" id="3.10.120.10:FF:000002">
    <property type="entry name" value="Cytochrome b5 type B"/>
    <property type="match status" value="1"/>
</dbReference>
<dbReference type="Proteomes" id="UP000504631">
    <property type="component" value="Unplaced"/>
</dbReference>
<keyword evidence="2 8" id="KW-0349">Heme</keyword>
<dbReference type="PROSITE" id="PS50255">
    <property type="entry name" value="CYTOCHROME_B5_2"/>
    <property type="match status" value="1"/>
</dbReference>
<evidence type="ECO:0000313" key="11">
    <source>
        <dbReference type="Proteomes" id="UP000504631"/>
    </source>
</evidence>
<evidence type="ECO:0000256" key="5">
    <source>
        <dbReference type="ARBA" id="ARBA00023004"/>
    </source>
</evidence>
<evidence type="ECO:0000256" key="7">
    <source>
        <dbReference type="ARBA" id="ARBA00038168"/>
    </source>
</evidence>
<dbReference type="GeneID" id="117230358"/>
<keyword evidence="5 8" id="KW-0408">Iron</keyword>
<dbReference type="GO" id="GO:0016020">
    <property type="term" value="C:membrane"/>
    <property type="evidence" value="ECO:0007669"/>
    <property type="project" value="UniProtKB-SubCell"/>
</dbReference>
<comment type="similarity">
    <text evidence="7 8">Belongs to the cytochrome b5 family.</text>
</comment>
<evidence type="ECO:0000256" key="6">
    <source>
        <dbReference type="ARBA" id="ARBA00023136"/>
    </source>
</evidence>
<keyword evidence="11" id="KW-1185">Reference proteome</keyword>
<reference evidence="12" key="1">
    <citation type="submission" date="2025-08" db="UniProtKB">
        <authorList>
            <consortium name="RefSeq"/>
        </authorList>
    </citation>
    <scope>IDENTIFICATION</scope>
    <source>
        <tissue evidence="12">Muscle</tissue>
    </source>
</reference>
<dbReference type="AlphaFoldDB" id="A0A6J3JU52"/>
<feature type="compositionally biased region" description="Polar residues" evidence="9">
    <location>
        <begin position="83"/>
        <end position="93"/>
    </location>
</feature>
<dbReference type="GO" id="GO:0020037">
    <property type="term" value="F:heme binding"/>
    <property type="evidence" value="ECO:0007669"/>
    <property type="project" value="UniProtKB-UniRule"/>
</dbReference>
<dbReference type="SUPFAM" id="SSF55856">
    <property type="entry name" value="Cytochrome b5-like heme/steroid binding domain"/>
    <property type="match status" value="1"/>
</dbReference>
<keyword evidence="6 8" id="KW-0472">Membrane</keyword>
<dbReference type="PANTHER" id="PTHR19359">
    <property type="entry name" value="CYTOCHROME B5"/>
    <property type="match status" value="1"/>
</dbReference>
<keyword evidence="4 8" id="KW-0479">Metal-binding</keyword>
<keyword evidence="8" id="KW-1133">Transmembrane helix</keyword>
<dbReference type="SMART" id="SM01117">
    <property type="entry name" value="Cyt-b5"/>
    <property type="match status" value="1"/>
</dbReference>
<evidence type="ECO:0000256" key="9">
    <source>
        <dbReference type="SAM" id="MobiDB-lite"/>
    </source>
</evidence>
<dbReference type="PROSITE" id="PS00191">
    <property type="entry name" value="CYTOCHROME_B5_1"/>
    <property type="match status" value="1"/>
</dbReference>
<dbReference type="GO" id="GO:0046872">
    <property type="term" value="F:metal ion binding"/>
    <property type="evidence" value="ECO:0007669"/>
    <property type="project" value="UniProtKB-UniRule"/>
</dbReference>
<name>A0A6J3JU52_9HYME</name>
<organism evidence="11 12">
    <name type="scientific">Bombus vosnesenskii</name>
    <dbReference type="NCBI Taxonomy" id="207650"/>
    <lineage>
        <taxon>Eukaryota</taxon>
        <taxon>Metazoa</taxon>
        <taxon>Ecdysozoa</taxon>
        <taxon>Arthropoda</taxon>
        <taxon>Hexapoda</taxon>
        <taxon>Insecta</taxon>
        <taxon>Pterygota</taxon>
        <taxon>Neoptera</taxon>
        <taxon>Endopterygota</taxon>
        <taxon>Hymenoptera</taxon>
        <taxon>Apocrita</taxon>
        <taxon>Aculeata</taxon>
        <taxon>Apoidea</taxon>
        <taxon>Anthophila</taxon>
        <taxon>Apidae</taxon>
        <taxon>Bombus</taxon>
        <taxon>Pyrobombus</taxon>
    </lineage>
</organism>
<protein>
    <submittedName>
        <fullName evidence="12">Cytochrome b5-like</fullName>
    </submittedName>
</protein>
<feature type="transmembrane region" description="Helical" evidence="8">
    <location>
        <begin position="110"/>
        <end position="127"/>
    </location>
</feature>
<dbReference type="PRINTS" id="PR00363">
    <property type="entry name" value="CYTOCHROMEB5"/>
</dbReference>
<dbReference type="InterPro" id="IPR050668">
    <property type="entry name" value="Cytochrome_b5"/>
</dbReference>
<evidence type="ECO:0000256" key="3">
    <source>
        <dbReference type="ARBA" id="ARBA00022692"/>
    </source>
</evidence>
<proteinExistence type="inferred from homology"/>
<comment type="subcellular location">
    <subcellularLocation>
        <location evidence="1">Membrane</location>
    </subcellularLocation>
</comment>
<evidence type="ECO:0000256" key="8">
    <source>
        <dbReference type="RuleBase" id="RU362121"/>
    </source>
</evidence>